<dbReference type="RefSeq" id="WP_129226361.1">
    <property type="nucleotide sequence ID" value="NZ_QYBB01000010.1"/>
</dbReference>
<evidence type="ECO:0000313" key="3">
    <source>
        <dbReference type="Proteomes" id="UP000290759"/>
    </source>
</evidence>
<dbReference type="InterPro" id="IPR024096">
    <property type="entry name" value="NO_sig/Golgi_transp_ligand-bd"/>
</dbReference>
<dbReference type="InterPro" id="IPR011644">
    <property type="entry name" value="Heme_NO-bd"/>
</dbReference>
<proteinExistence type="predicted"/>
<dbReference type="GO" id="GO:0020037">
    <property type="term" value="F:heme binding"/>
    <property type="evidence" value="ECO:0007669"/>
    <property type="project" value="InterPro"/>
</dbReference>
<gene>
    <name evidence="2" type="ORF">D3273_10775</name>
</gene>
<protein>
    <submittedName>
        <fullName evidence="2">Heme NO-binding protein</fullName>
    </submittedName>
</protein>
<dbReference type="Pfam" id="PF07700">
    <property type="entry name" value="HNOB"/>
    <property type="match status" value="1"/>
</dbReference>
<accession>A0A4Q2U6E9</accession>
<reference evidence="2 3" key="1">
    <citation type="submission" date="2018-12" db="EMBL/GenBank/DDBJ databases">
        <authorList>
            <person name="Grouzdev D.S."/>
            <person name="Krutkina M.S."/>
        </authorList>
    </citation>
    <scope>NUCLEOTIDE SEQUENCE [LARGE SCALE GENOMIC DNA]</scope>
    <source>
        <strain evidence="2 3">RmlP026</strain>
    </source>
</reference>
<dbReference type="SUPFAM" id="SSF111126">
    <property type="entry name" value="Ligand-binding domain in the NO signalling and Golgi transport"/>
    <property type="match status" value="1"/>
</dbReference>
<sequence length="176" mass="19412">MKGVVFNLLEEAVTAAFGLDTWDDLLDDAGLPGAYTSLGNYSDAEIEALVGAAARRLDMEPAAVLRWFGERAMPLLKARYPALFDAHPSSRSFILSINSIIHPEVRKLYVGAACPFFHFREDADGVVSMRYHSTRRMFDLAHGFVLGAAALWRETVTVVRHGAGSPDADTMVIRWV</sequence>
<feature type="domain" description="Heme NO-binding" evidence="1">
    <location>
        <begin position="2"/>
        <end position="158"/>
    </location>
</feature>
<reference evidence="2 3" key="2">
    <citation type="submission" date="2019-02" db="EMBL/GenBank/DDBJ databases">
        <title>'Lichenibacterium ramalinii' gen. nov. sp. nov., 'Lichenibacterium minor' gen. nov. sp. nov.</title>
        <authorList>
            <person name="Pankratov T."/>
        </authorList>
    </citation>
    <scope>NUCLEOTIDE SEQUENCE [LARGE SCALE GENOMIC DNA]</scope>
    <source>
        <strain evidence="2 3">RmlP026</strain>
    </source>
</reference>
<dbReference type="InterPro" id="IPR038158">
    <property type="entry name" value="H-NOX_domain_sf"/>
</dbReference>
<dbReference type="AlphaFoldDB" id="A0A4Q2U6E9"/>
<evidence type="ECO:0000313" key="2">
    <source>
        <dbReference type="EMBL" id="RYC31910.1"/>
    </source>
</evidence>
<keyword evidence="3" id="KW-1185">Reference proteome</keyword>
<dbReference type="OrthoDB" id="7266652at2"/>
<dbReference type="Gene3D" id="3.90.1520.10">
    <property type="entry name" value="H-NOX domain"/>
    <property type="match status" value="1"/>
</dbReference>
<dbReference type="Proteomes" id="UP000290759">
    <property type="component" value="Unassembled WGS sequence"/>
</dbReference>
<evidence type="ECO:0000259" key="1">
    <source>
        <dbReference type="Pfam" id="PF07700"/>
    </source>
</evidence>
<dbReference type="EMBL" id="QYBB01000010">
    <property type="protein sequence ID" value="RYC31910.1"/>
    <property type="molecule type" value="Genomic_DNA"/>
</dbReference>
<comment type="caution">
    <text evidence="2">The sequence shown here is derived from an EMBL/GenBank/DDBJ whole genome shotgun (WGS) entry which is preliminary data.</text>
</comment>
<name>A0A4Q2U6E9_9HYPH</name>
<organism evidence="2 3">
    <name type="scientific">Lichenibacterium minor</name>
    <dbReference type="NCBI Taxonomy" id="2316528"/>
    <lineage>
        <taxon>Bacteria</taxon>
        <taxon>Pseudomonadati</taxon>
        <taxon>Pseudomonadota</taxon>
        <taxon>Alphaproteobacteria</taxon>
        <taxon>Hyphomicrobiales</taxon>
        <taxon>Lichenihabitantaceae</taxon>
        <taxon>Lichenibacterium</taxon>
    </lineage>
</organism>